<dbReference type="SFLD" id="SFLDG01135">
    <property type="entry name" value="C1.5.6:_HAD__Beta-PGM__Phospha"/>
    <property type="match status" value="1"/>
</dbReference>
<dbReference type="InterPro" id="IPR006439">
    <property type="entry name" value="HAD-SF_hydro_IA"/>
</dbReference>
<dbReference type="PANTHER" id="PTHR43434:SF24">
    <property type="entry name" value="HYDROLASE-RELATED"/>
    <property type="match status" value="1"/>
</dbReference>
<dbReference type="Gene3D" id="3.40.50.1000">
    <property type="entry name" value="HAD superfamily/HAD-like"/>
    <property type="match status" value="1"/>
</dbReference>
<dbReference type="GO" id="GO:0005829">
    <property type="term" value="C:cytosol"/>
    <property type="evidence" value="ECO:0007669"/>
    <property type="project" value="TreeGrafter"/>
</dbReference>
<keyword evidence="1" id="KW-0378">Hydrolase</keyword>
<dbReference type="InterPro" id="IPR041492">
    <property type="entry name" value="HAD_2"/>
</dbReference>
<protein>
    <submittedName>
        <fullName evidence="1">Pyrophosphatase PpaX</fullName>
        <ecNumber evidence="1">3.6.1.1</ecNumber>
    </submittedName>
</protein>
<dbReference type="NCBIfam" id="TIGR01509">
    <property type="entry name" value="HAD-SF-IA-v3"/>
    <property type="match status" value="1"/>
</dbReference>
<gene>
    <name evidence="1" type="primary">ppaX</name>
    <name evidence="1" type="ORF">HDIA_1933</name>
</gene>
<accession>A0A2C9D583</accession>
<dbReference type="EC" id="3.6.1.1" evidence="1"/>
<dbReference type="SFLD" id="SFLDS00003">
    <property type="entry name" value="Haloacid_Dehalogenase"/>
    <property type="match status" value="1"/>
</dbReference>
<sequence>MKLVLFDCDGTLVDSQHMIVGSMTSAFALCGYAAPAREAVLGIVGLSLPIAIGRLAPHLDEPGVSALVDAYKAAFHQSRIDGVVEPLYPGCLEAIVALAAREDVLLGVATGKSRRGLTAVLGSHGLEKHFAVLKTADDAPSKPHPAMVIDAMAEMGVDPEDTVVIGDTAFDMEMARSAGTRAVGVTWGYHDATSLQHAGAHAIVDSYADLMPELDRFLVREAAQ</sequence>
<dbReference type="GO" id="GO:0004427">
    <property type="term" value="F:inorganic diphosphate phosphatase activity"/>
    <property type="evidence" value="ECO:0007669"/>
    <property type="project" value="UniProtKB-EC"/>
</dbReference>
<name>A0A2C9D583_9HYPH</name>
<dbReference type="InterPro" id="IPR050155">
    <property type="entry name" value="HAD-like_hydrolase_sf"/>
</dbReference>
<dbReference type="Gene3D" id="1.10.150.240">
    <property type="entry name" value="Putative phosphatase, domain 2"/>
    <property type="match status" value="1"/>
</dbReference>
<proteinExistence type="predicted"/>
<dbReference type="RefSeq" id="WP_099555979.1">
    <property type="nucleotide sequence ID" value="NZ_LT960614.1"/>
</dbReference>
<dbReference type="Pfam" id="PF13419">
    <property type="entry name" value="HAD_2"/>
    <property type="match status" value="1"/>
</dbReference>
<evidence type="ECO:0000313" key="1">
    <source>
        <dbReference type="EMBL" id="SON55474.1"/>
    </source>
</evidence>
<dbReference type="InterPro" id="IPR036412">
    <property type="entry name" value="HAD-like_sf"/>
</dbReference>
<dbReference type="KEGG" id="hdi:HDIA_1933"/>
<dbReference type="SUPFAM" id="SSF56784">
    <property type="entry name" value="HAD-like"/>
    <property type="match status" value="1"/>
</dbReference>
<dbReference type="InterPro" id="IPR023198">
    <property type="entry name" value="PGP-like_dom2"/>
</dbReference>
<dbReference type="NCBIfam" id="TIGR01549">
    <property type="entry name" value="HAD-SF-IA-v1"/>
    <property type="match status" value="1"/>
</dbReference>
<dbReference type="EMBL" id="LT960614">
    <property type="protein sequence ID" value="SON55474.1"/>
    <property type="molecule type" value="Genomic_DNA"/>
</dbReference>
<dbReference type="GO" id="GO:0008967">
    <property type="term" value="F:phosphoglycolate phosphatase activity"/>
    <property type="evidence" value="ECO:0007669"/>
    <property type="project" value="TreeGrafter"/>
</dbReference>
<dbReference type="GO" id="GO:0006281">
    <property type="term" value="P:DNA repair"/>
    <property type="evidence" value="ECO:0007669"/>
    <property type="project" value="TreeGrafter"/>
</dbReference>
<dbReference type="PANTHER" id="PTHR43434">
    <property type="entry name" value="PHOSPHOGLYCOLATE PHOSPHATASE"/>
    <property type="match status" value="1"/>
</dbReference>
<reference evidence="2" key="1">
    <citation type="submission" date="2017-09" db="EMBL/GenBank/DDBJ databases">
        <title>Genome sequence of Nannocystis excedens DSM 71.</title>
        <authorList>
            <person name="Blom J."/>
        </authorList>
    </citation>
    <scope>NUCLEOTIDE SEQUENCE [LARGE SCALE GENOMIC DNA]</scope>
    <source>
        <strain evidence="2">type strain: E19</strain>
    </source>
</reference>
<dbReference type="Proteomes" id="UP000223606">
    <property type="component" value="Chromosome 1"/>
</dbReference>
<dbReference type="SFLD" id="SFLDG01129">
    <property type="entry name" value="C1.5:_HAD__Beta-PGM__Phosphata"/>
    <property type="match status" value="1"/>
</dbReference>
<dbReference type="AlphaFoldDB" id="A0A2C9D583"/>
<dbReference type="OrthoDB" id="9782449at2"/>
<organism evidence="1 2">
    <name type="scientific">Hartmannibacter diazotrophicus</name>
    <dbReference type="NCBI Taxonomy" id="1482074"/>
    <lineage>
        <taxon>Bacteria</taxon>
        <taxon>Pseudomonadati</taxon>
        <taxon>Pseudomonadota</taxon>
        <taxon>Alphaproteobacteria</taxon>
        <taxon>Hyphomicrobiales</taxon>
        <taxon>Pleomorphomonadaceae</taxon>
        <taxon>Hartmannibacter</taxon>
    </lineage>
</organism>
<evidence type="ECO:0000313" key="2">
    <source>
        <dbReference type="Proteomes" id="UP000223606"/>
    </source>
</evidence>
<dbReference type="InterPro" id="IPR023214">
    <property type="entry name" value="HAD_sf"/>
</dbReference>
<keyword evidence="2" id="KW-1185">Reference proteome</keyword>